<evidence type="ECO:0000313" key="7">
    <source>
        <dbReference type="Proteomes" id="UP001595665"/>
    </source>
</evidence>
<dbReference type="RefSeq" id="WP_379736312.1">
    <property type="nucleotide sequence ID" value="NZ_JBHRVV010000001.1"/>
</dbReference>
<evidence type="ECO:0000259" key="5">
    <source>
        <dbReference type="PROSITE" id="PS51007"/>
    </source>
</evidence>
<organism evidence="6 7">
    <name type="scientific">Massilia haematophila</name>
    <dbReference type="NCBI Taxonomy" id="457923"/>
    <lineage>
        <taxon>Bacteria</taxon>
        <taxon>Pseudomonadati</taxon>
        <taxon>Pseudomonadota</taxon>
        <taxon>Betaproteobacteria</taxon>
        <taxon>Burkholderiales</taxon>
        <taxon>Oxalobacteraceae</taxon>
        <taxon>Telluria group</taxon>
        <taxon>Massilia</taxon>
    </lineage>
</organism>
<name>A0ABV7PM69_9BURK</name>
<evidence type="ECO:0000256" key="1">
    <source>
        <dbReference type="ARBA" id="ARBA00022617"/>
    </source>
</evidence>
<feature type="domain" description="Cytochrome c" evidence="5">
    <location>
        <begin position="77"/>
        <end position="163"/>
    </location>
</feature>
<reference evidence="7" key="1">
    <citation type="journal article" date="2019" name="Int. J. Syst. Evol. Microbiol.">
        <title>The Global Catalogue of Microorganisms (GCM) 10K type strain sequencing project: providing services to taxonomists for standard genome sequencing and annotation.</title>
        <authorList>
            <consortium name="The Broad Institute Genomics Platform"/>
            <consortium name="The Broad Institute Genome Sequencing Center for Infectious Disease"/>
            <person name="Wu L."/>
            <person name="Ma J."/>
        </authorList>
    </citation>
    <scope>NUCLEOTIDE SEQUENCE [LARGE SCALE GENOMIC DNA]</scope>
    <source>
        <strain evidence="7">CCM 7480</strain>
    </source>
</reference>
<proteinExistence type="predicted"/>
<gene>
    <name evidence="6" type="ORF">ACFOPH_15825</name>
</gene>
<keyword evidence="3 4" id="KW-0408">Iron</keyword>
<evidence type="ECO:0000256" key="3">
    <source>
        <dbReference type="ARBA" id="ARBA00023004"/>
    </source>
</evidence>
<dbReference type="Proteomes" id="UP001595665">
    <property type="component" value="Unassembled WGS sequence"/>
</dbReference>
<dbReference type="SUPFAM" id="SSF46626">
    <property type="entry name" value="Cytochrome c"/>
    <property type="match status" value="1"/>
</dbReference>
<dbReference type="InterPro" id="IPR036909">
    <property type="entry name" value="Cyt_c-like_dom_sf"/>
</dbReference>
<dbReference type="EMBL" id="JBHRVV010000001">
    <property type="protein sequence ID" value="MFC3459705.1"/>
    <property type="molecule type" value="Genomic_DNA"/>
</dbReference>
<evidence type="ECO:0000256" key="2">
    <source>
        <dbReference type="ARBA" id="ARBA00022723"/>
    </source>
</evidence>
<dbReference type="Pfam" id="PF13442">
    <property type="entry name" value="Cytochrome_CBB3"/>
    <property type="match status" value="1"/>
</dbReference>
<evidence type="ECO:0000313" key="6">
    <source>
        <dbReference type="EMBL" id="MFC3459705.1"/>
    </source>
</evidence>
<accession>A0ABV7PM69</accession>
<comment type="caution">
    <text evidence="6">The sequence shown here is derived from an EMBL/GenBank/DDBJ whole genome shotgun (WGS) entry which is preliminary data.</text>
</comment>
<dbReference type="Gene3D" id="1.10.760.10">
    <property type="entry name" value="Cytochrome c-like domain"/>
    <property type="match status" value="1"/>
</dbReference>
<dbReference type="InterPro" id="IPR009056">
    <property type="entry name" value="Cyt_c-like_dom"/>
</dbReference>
<sequence length="185" mass="20018">MPSNRQRLILKTAAATLVVAGLAAAAAGAVVLRAGWYDISATSLHLQPVYTLLESGMHYSVRRHAREIAAPQLGDARQVALGAALYRDNCVQCHGAPGVAQSPIGQSMQPLPGPLVDASKRWKPRELYWITRHGIKMSGMPAWEFHMNEDELWAVVAFVQTLPRLSARGYAEATAAASPPREAAR</sequence>
<evidence type="ECO:0000256" key="4">
    <source>
        <dbReference type="PROSITE-ProRule" id="PRU00433"/>
    </source>
</evidence>
<keyword evidence="1 4" id="KW-0349">Heme</keyword>
<protein>
    <submittedName>
        <fullName evidence="6">C-type cytochrome</fullName>
    </submittedName>
</protein>
<keyword evidence="7" id="KW-1185">Reference proteome</keyword>
<keyword evidence="2 4" id="KW-0479">Metal-binding</keyword>
<dbReference type="PROSITE" id="PS51007">
    <property type="entry name" value="CYTC"/>
    <property type="match status" value="1"/>
</dbReference>